<proteinExistence type="predicted"/>
<sequence>MLAVAVGCSAAADPAGQAGASPGATHSSHAAPVTPAAPLRAGERFATIAVPRPYAPQPPNGGTDEYRCFLVDPALRRPAFLTGTRFVPSNADVVHHAIVYKVRATDVPVARTLDGGDPEDGWTCFGGTGIAGTDPAHAMDAGGDWIAAWAPGMGEDRLPAGTGHRIEPGAQLVLQVHYNLLRAPAGATDRPGIQLRLAPGTDRLVPLRTQLLPAPVELPCAAGESGPLCDRTAAVFDVIRRLGDPAGARVAGLSLLCRPGGRPTTGGVQSCDHPIRYAGRVYAVGGHMHLLGTRITVRLNHGRPGARTLLDVDPYSFHDQRIVPLPKPVAVRAGDTLRVTCHHDASQRPHLAELRGLPPRYVVWGDGTGDEMCLGVVIHS</sequence>
<accession>A0A6J4ICC1</accession>
<dbReference type="GO" id="GO:0005507">
    <property type="term" value="F:copper ion binding"/>
    <property type="evidence" value="ECO:0007669"/>
    <property type="project" value="InterPro"/>
</dbReference>
<evidence type="ECO:0000313" key="3">
    <source>
        <dbReference type="EMBL" id="CAA9248611.1"/>
    </source>
</evidence>
<keyword evidence="1" id="KW-1015">Disulfide bond</keyword>
<dbReference type="InterPro" id="IPR008977">
    <property type="entry name" value="PHM/PNGase_F_dom_sf"/>
</dbReference>
<dbReference type="InterPro" id="IPR036939">
    <property type="entry name" value="Cu2_ascorb_mOase_N_sf"/>
</dbReference>
<dbReference type="Pfam" id="PF03712">
    <property type="entry name" value="Cu2_monoox_C"/>
    <property type="match status" value="1"/>
</dbReference>
<feature type="domain" description="Copper type II ascorbate-dependent monooxygenase C-terminal" evidence="2">
    <location>
        <begin position="280"/>
        <end position="375"/>
    </location>
</feature>
<dbReference type="Gene3D" id="2.60.120.310">
    <property type="entry name" value="Copper type II, ascorbate-dependent monooxygenase, N-terminal domain"/>
    <property type="match status" value="1"/>
</dbReference>
<protein>
    <recommendedName>
        <fullName evidence="2">Copper type II ascorbate-dependent monooxygenase C-terminal domain-containing protein</fullName>
    </recommendedName>
</protein>
<evidence type="ECO:0000259" key="2">
    <source>
        <dbReference type="Pfam" id="PF03712"/>
    </source>
</evidence>
<dbReference type="InterPro" id="IPR014784">
    <property type="entry name" value="Cu2_ascorb_mOase-like_C"/>
</dbReference>
<name>A0A6J4ICC1_9ACTN</name>
<evidence type="ECO:0000256" key="1">
    <source>
        <dbReference type="ARBA" id="ARBA00023157"/>
    </source>
</evidence>
<gene>
    <name evidence="3" type="ORF">AVDCRST_MAG41-1821</name>
</gene>
<dbReference type="InterPro" id="IPR024548">
    <property type="entry name" value="Cu2_monoox_C"/>
</dbReference>
<organism evidence="3">
    <name type="scientific">uncultured Mycobacteriales bacterium</name>
    <dbReference type="NCBI Taxonomy" id="581187"/>
    <lineage>
        <taxon>Bacteria</taxon>
        <taxon>Bacillati</taxon>
        <taxon>Actinomycetota</taxon>
        <taxon>Actinomycetes</taxon>
        <taxon>Mycobacteriales</taxon>
        <taxon>environmental samples</taxon>
    </lineage>
</organism>
<reference evidence="3" key="1">
    <citation type="submission" date="2020-02" db="EMBL/GenBank/DDBJ databases">
        <authorList>
            <person name="Meier V. D."/>
        </authorList>
    </citation>
    <scope>NUCLEOTIDE SEQUENCE</scope>
    <source>
        <strain evidence="3">AVDCRST_MAG41</strain>
    </source>
</reference>
<dbReference type="PANTHER" id="PTHR10157:SF23">
    <property type="entry name" value="MOXD1 HOMOLOG 1"/>
    <property type="match status" value="1"/>
</dbReference>
<dbReference type="AlphaFoldDB" id="A0A6J4ICC1"/>
<dbReference type="PANTHER" id="PTHR10157">
    <property type="entry name" value="DOPAMINE BETA HYDROXYLASE RELATED"/>
    <property type="match status" value="1"/>
</dbReference>
<dbReference type="Gene3D" id="2.60.120.230">
    <property type="match status" value="1"/>
</dbReference>
<dbReference type="GO" id="GO:0004500">
    <property type="term" value="F:dopamine beta-monooxygenase activity"/>
    <property type="evidence" value="ECO:0007669"/>
    <property type="project" value="InterPro"/>
</dbReference>
<dbReference type="SUPFAM" id="SSF49742">
    <property type="entry name" value="PHM/PNGase F"/>
    <property type="match status" value="2"/>
</dbReference>
<dbReference type="EMBL" id="CADCTP010000169">
    <property type="protein sequence ID" value="CAA9248611.1"/>
    <property type="molecule type" value="Genomic_DNA"/>
</dbReference>
<dbReference type="InterPro" id="IPR000945">
    <property type="entry name" value="DBH-like"/>
</dbReference>